<evidence type="ECO:0000259" key="4">
    <source>
        <dbReference type="PROSITE" id="PS50042"/>
    </source>
</evidence>
<dbReference type="InterPro" id="IPR014710">
    <property type="entry name" value="RmlC-like_jellyroll"/>
</dbReference>
<dbReference type="PANTHER" id="PTHR24567:SF28">
    <property type="entry name" value="LISTERIOLYSIN REGULATORY PROTEIN"/>
    <property type="match status" value="1"/>
</dbReference>
<gene>
    <name evidence="6" type="ORF">IAI60_08715</name>
</gene>
<sequence length="232" mass="25452">MSESNVHELLVRNPLFAGLPQTALDEVLLTSKLRMIPAKTVLYHQGDTPNELIALGKGIVKVWQMRNGGAIATIHVLGPGDLVGDIAVFRHVPLPATATAITDCILLSWAAARTHELIERYPTIGANALGYVSRRSEELAQRLCEMATERVEQRIARALLRLADQIGLAAPEGVEIGYPLSRQDIAEIVGTDLYVVSRVLHDWAERGVIVTGRLRVVLCDRQRIEQIATDGK</sequence>
<evidence type="ECO:0000313" key="6">
    <source>
        <dbReference type="EMBL" id="MBO1074691.1"/>
    </source>
</evidence>
<keyword evidence="2" id="KW-0238">DNA-binding</keyword>
<name>A0ABS3KEB7_9PROT</name>
<evidence type="ECO:0000256" key="1">
    <source>
        <dbReference type="ARBA" id="ARBA00023015"/>
    </source>
</evidence>
<dbReference type="CDD" id="cd00038">
    <property type="entry name" value="CAP_ED"/>
    <property type="match status" value="1"/>
</dbReference>
<dbReference type="Pfam" id="PF13545">
    <property type="entry name" value="HTH_Crp_2"/>
    <property type="match status" value="1"/>
</dbReference>
<dbReference type="InterPro" id="IPR036388">
    <property type="entry name" value="WH-like_DNA-bd_sf"/>
</dbReference>
<feature type="domain" description="HTH crp-type" evidence="5">
    <location>
        <begin position="149"/>
        <end position="222"/>
    </location>
</feature>
<evidence type="ECO:0000256" key="3">
    <source>
        <dbReference type="ARBA" id="ARBA00023163"/>
    </source>
</evidence>
<protein>
    <submittedName>
        <fullName evidence="6">Crp/Fnr family transcriptional regulator</fullName>
    </submittedName>
</protein>
<dbReference type="SUPFAM" id="SSF51206">
    <property type="entry name" value="cAMP-binding domain-like"/>
    <property type="match status" value="1"/>
</dbReference>
<dbReference type="InterPro" id="IPR036390">
    <property type="entry name" value="WH_DNA-bd_sf"/>
</dbReference>
<keyword evidence="3" id="KW-0804">Transcription</keyword>
<dbReference type="Proteomes" id="UP001518990">
    <property type="component" value="Unassembled WGS sequence"/>
</dbReference>
<dbReference type="Pfam" id="PF00027">
    <property type="entry name" value="cNMP_binding"/>
    <property type="match status" value="1"/>
</dbReference>
<dbReference type="InterPro" id="IPR050397">
    <property type="entry name" value="Env_Response_Regulators"/>
</dbReference>
<dbReference type="InterPro" id="IPR000595">
    <property type="entry name" value="cNMP-bd_dom"/>
</dbReference>
<keyword evidence="1" id="KW-0805">Transcription regulation</keyword>
<evidence type="ECO:0000256" key="2">
    <source>
        <dbReference type="ARBA" id="ARBA00023125"/>
    </source>
</evidence>
<accession>A0ABS3KEB7</accession>
<dbReference type="InterPro" id="IPR018490">
    <property type="entry name" value="cNMP-bd_dom_sf"/>
</dbReference>
<dbReference type="PANTHER" id="PTHR24567">
    <property type="entry name" value="CRP FAMILY TRANSCRIPTIONAL REGULATORY PROTEIN"/>
    <property type="match status" value="1"/>
</dbReference>
<proteinExistence type="predicted"/>
<dbReference type="Gene3D" id="1.10.10.10">
    <property type="entry name" value="Winged helix-like DNA-binding domain superfamily/Winged helix DNA-binding domain"/>
    <property type="match status" value="1"/>
</dbReference>
<dbReference type="SUPFAM" id="SSF46785">
    <property type="entry name" value="Winged helix' DNA-binding domain"/>
    <property type="match status" value="1"/>
</dbReference>
<organism evidence="6 7">
    <name type="scientific">Roseomonas marmotae</name>
    <dbReference type="NCBI Taxonomy" id="2768161"/>
    <lineage>
        <taxon>Bacteria</taxon>
        <taxon>Pseudomonadati</taxon>
        <taxon>Pseudomonadota</taxon>
        <taxon>Alphaproteobacteria</taxon>
        <taxon>Acetobacterales</taxon>
        <taxon>Roseomonadaceae</taxon>
        <taxon>Roseomonas</taxon>
    </lineage>
</organism>
<dbReference type="RefSeq" id="WP_207446403.1">
    <property type="nucleotide sequence ID" value="NZ_CP061094.1"/>
</dbReference>
<comment type="caution">
    <text evidence="6">The sequence shown here is derived from an EMBL/GenBank/DDBJ whole genome shotgun (WGS) entry which is preliminary data.</text>
</comment>
<evidence type="ECO:0000259" key="5">
    <source>
        <dbReference type="PROSITE" id="PS51063"/>
    </source>
</evidence>
<dbReference type="EMBL" id="JACTNF010000006">
    <property type="protein sequence ID" value="MBO1074691.1"/>
    <property type="molecule type" value="Genomic_DNA"/>
</dbReference>
<feature type="domain" description="Cyclic nucleotide-binding" evidence="4">
    <location>
        <begin position="15"/>
        <end position="108"/>
    </location>
</feature>
<dbReference type="PROSITE" id="PS50042">
    <property type="entry name" value="CNMP_BINDING_3"/>
    <property type="match status" value="1"/>
</dbReference>
<dbReference type="PROSITE" id="PS51063">
    <property type="entry name" value="HTH_CRP_2"/>
    <property type="match status" value="1"/>
</dbReference>
<dbReference type="Gene3D" id="2.60.120.10">
    <property type="entry name" value="Jelly Rolls"/>
    <property type="match status" value="1"/>
</dbReference>
<dbReference type="SMART" id="SM00419">
    <property type="entry name" value="HTH_CRP"/>
    <property type="match status" value="1"/>
</dbReference>
<evidence type="ECO:0000313" key="7">
    <source>
        <dbReference type="Proteomes" id="UP001518990"/>
    </source>
</evidence>
<keyword evidence="7" id="KW-1185">Reference proteome</keyword>
<reference evidence="6 7" key="1">
    <citation type="submission" date="2020-09" db="EMBL/GenBank/DDBJ databases">
        <title>Roseomonas.</title>
        <authorList>
            <person name="Zhu W."/>
        </authorList>
    </citation>
    <scope>NUCLEOTIDE SEQUENCE [LARGE SCALE GENOMIC DNA]</scope>
    <source>
        <strain evidence="6 7">1311</strain>
    </source>
</reference>
<dbReference type="SMART" id="SM00100">
    <property type="entry name" value="cNMP"/>
    <property type="match status" value="1"/>
</dbReference>
<dbReference type="InterPro" id="IPR012318">
    <property type="entry name" value="HTH_CRP"/>
</dbReference>